<evidence type="ECO:0000256" key="4">
    <source>
        <dbReference type="ARBA" id="ARBA00022801"/>
    </source>
</evidence>
<keyword evidence="5 7" id="KW-0269">Exonuclease</keyword>
<evidence type="ECO:0000313" key="10">
    <source>
        <dbReference type="EMBL" id="TWB20880.1"/>
    </source>
</evidence>
<dbReference type="PROSITE" id="PS50126">
    <property type="entry name" value="S1"/>
    <property type="match status" value="1"/>
</dbReference>
<dbReference type="InterPro" id="IPR022966">
    <property type="entry name" value="RNase_II/R_CS"/>
</dbReference>
<protein>
    <recommendedName>
        <fullName evidence="7">Ribonuclease R</fullName>
        <shortName evidence="7">RNase R</shortName>
        <ecNumber evidence="7">3.1.13.1</ecNumber>
    </recommendedName>
</protein>
<dbReference type="Gene3D" id="2.40.50.140">
    <property type="entry name" value="Nucleic acid-binding proteins"/>
    <property type="match status" value="1"/>
</dbReference>
<dbReference type="EMBL" id="VITN01000006">
    <property type="protein sequence ID" value="TWB20880.1"/>
    <property type="molecule type" value="Genomic_DNA"/>
</dbReference>
<name>A0A560FGZ7_9PROT</name>
<reference evidence="10 11" key="1">
    <citation type="submission" date="2019-06" db="EMBL/GenBank/DDBJ databases">
        <title>Genomic Encyclopedia of Type Strains, Phase IV (KMG-V): Genome sequencing to study the core and pangenomes of soil and plant-associated prokaryotes.</title>
        <authorList>
            <person name="Whitman W."/>
        </authorList>
    </citation>
    <scope>NUCLEOTIDE SEQUENCE [LARGE SCALE GENOMIC DNA]</scope>
    <source>
        <strain evidence="10 11">BR 11880</strain>
    </source>
</reference>
<keyword evidence="6 7" id="KW-0694">RNA-binding</keyword>
<keyword evidence="3 7" id="KW-0540">Nuclease</keyword>
<dbReference type="NCBIfam" id="TIGR00358">
    <property type="entry name" value="3_prime_RNase"/>
    <property type="match status" value="1"/>
</dbReference>
<dbReference type="PANTHER" id="PTHR23355">
    <property type="entry name" value="RIBONUCLEASE"/>
    <property type="match status" value="1"/>
</dbReference>
<evidence type="ECO:0000256" key="1">
    <source>
        <dbReference type="ARBA" id="ARBA00001849"/>
    </source>
</evidence>
<dbReference type="GO" id="GO:0005829">
    <property type="term" value="C:cytosol"/>
    <property type="evidence" value="ECO:0007669"/>
    <property type="project" value="TreeGrafter"/>
</dbReference>
<accession>A0A560FGZ7</accession>
<dbReference type="InterPro" id="IPR012340">
    <property type="entry name" value="NA-bd_OB-fold"/>
</dbReference>
<dbReference type="SMART" id="SM00955">
    <property type="entry name" value="RNB"/>
    <property type="match status" value="1"/>
</dbReference>
<dbReference type="HAMAP" id="MF_01895">
    <property type="entry name" value="RNase_R"/>
    <property type="match status" value="1"/>
</dbReference>
<dbReference type="Pfam" id="PF00773">
    <property type="entry name" value="RNB"/>
    <property type="match status" value="1"/>
</dbReference>
<dbReference type="InterPro" id="IPR050180">
    <property type="entry name" value="RNR_Ribonuclease"/>
</dbReference>
<evidence type="ECO:0000256" key="8">
    <source>
        <dbReference type="SAM" id="MobiDB-lite"/>
    </source>
</evidence>
<dbReference type="AlphaFoldDB" id="A0A560FGZ7"/>
<dbReference type="EC" id="3.1.13.1" evidence="7"/>
<dbReference type="SMART" id="SM00316">
    <property type="entry name" value="S1"/>
    <property type="match status" value="1"/>
</dbReference>
<evidence type="ECO:0000256" key="2">
    <source>
        <dbReference type="ARBA" id="ARBA00022490"/>
    </source>
</evidence>
<dbReference type="PANTHER" id="PTHR23355:SF9">
    <property type="entry name" value="DIS3-LIKE EXONUCLEASE 2"/>
    <property type="match status" value="1"/>
</dbReference>
<dbReference type="SUPFAM" id="SSF50249">
    <property type="entry name" value="Nucleic acid-binding proteins"/>
    <property type="match status" value="2"/>
</dbReference>
<comment type="similarity">
    <text evidence="7">Belongs to the RNR ribonuclease family. RNase R subfamily.</text>
</comment>
<sequence length="787" mass="86320">MPKRPEGPRRALPRPVPARRAADAPFPTREEIMDYIQSSPVPVGKREIARAFNITGDGRIVLKELLKELEGEGSIEKGEGRRVAVPAALPEVAVLVVAEVTPDGEVLARPTSWAHETPPPRIYMAAEKRGHPALAVGDRVLARLSRQPQLRDNGPQGEEDVYEGRTMRKLDGGTATRIVGIYERARDGGRLKPVDRRAKAEFAVADANAEGAQPGELVVAELLPSSRLGLKQVRVVERLGSIDEPRAVSLIAIAQHAIPTQFAKAAIEEAEAAPEPTVEGRTDLRDFPLVTIDGEDARDFDDAVFAEPDTDPNNPGGWHLLVAIADVSFYVRPGMALDRNAFDRGNSVYFPDRVVPMLPEALSNELCSLKPEVNRACLAVHMWIDGQGRLKRHRFVRGLMRSVARLTYTRVQKARDGEPDYLTGPLMERVINPLYGAFTVLQKARDARGTLELDLPERVVKLDEAGTIQSIGVRPRLDSHRLVEEFMIAANVAAAEALEAKHSPCMYRVHAEPARDKLEALRQFLGSLGYTLAKGQVLKPILFTRILAKAADTPEANLVNTVILRSQSQALYQPENIGHFGLALPRYAHFTSPIRRYADLVVHRALVKAYGLGPGGLDEEEAGRLVQVGEHISVTERRAATAERDALDRYVAAYLSDRVGGTFTGRIGGITRFGLFVTLDETGADGLVPISTLPDDFYDHDEANHQLVGRRWGRTYRLGTIVKVRLVEADRISGSMVFALLGEDTDDAPWLAGGQSARKGPDGKGGRARLTKKTATKARNKRPSLKD</sequence>
<gene>
    <name evidence="7" type="primary">rnr</name>
    <name evidence="10" type="ORF">FBZ89_106284</name>
</gene>
<feature type="compositionally biased region" description="Basic residues" evidence="8">
    <location>
        <begin position="766"/>
        <end position="787"/>
    </location>
</feature>
<proteinExistence type="inferred from homology"/>
<dbReference type="GO" id="GO:0003723">
    <property type="term" value="F:RNA binding"/>
    <property type="evidence" value="ECO:0007669"/>
    <property type="project" value="UniProtKB-UniRule"/>
</dbReference>
<dbReference type="NCBIfam" id="TIGR02063">
    <property type="entry name" value="RNase_R"/>
    <property type="match status" value="1"/>
</dbReference>
<keyword evidence="4 7" id="KW-0378">Hydrolase</keyword>
<dbReference type="InterPro" id="IPR011805">
    <property type="entry name" value="RNase_R"/>
</dbReference>
<organism evidence="10 11">
    <name type="scientific">Nitrospirillum amazonense</name>
    <dbReference type="NCBI Taxonomy" id="28077"/>
    <lineage>
        <taxon>Bacteria</taxon>
        <taxon>Pseudomonadati</taxon>
        <taxon>Pseudomonadota</taxon>
        <taxon>Alphaproteobacteria</taxon>
        <taxon>Rhodospirillales</taxon>
        <taxon>Azospirillaceae</taxon>
        <taxon>Nitrospirillum</taxon>
    </lineage>
</organism>
<dbReference type="InterPro" id="IPR040476">
    <property type="entry name" value="CSD2"/>
</dbReference>
<comment type="subcellular location">
    <subcellularLocation>
        <location evidence="7">Cytoplasm</location>
    </subcellularLocation>
</comment>
<dbReference type="InterPro" id="IPR001900">
    <property type="entry name" value="RNase_II/R"/>
</dbReference>
<dbReference type="PROSITE" id="PS01175">
    <property type="entry name" value="RIBONUCLEASE_II"/>
    <property type="match status" value="1"/>
</dbReference>
<evidence type="ECO:0000256" key="5">
    <source>
        <dbReference type="ARBA" id="ARBA00022839"/>
    </source>
</evidence>
<dbReference type="CDD" id="cd04471">
    <property type="entry name" value="S1_RNase_R"/>
    <property type="match status" value="1"/>
</dbReference>
<comment type="function">
    <text evidence="7">3'-5' exoribonuclease that releases 5'-nucleoside monophosphates and is involved in maturation of structured RNAs.</text>
</comment>
<dbReference type="InterPro" id="IPR003029">
    <property type="entry name" value="S1_domain"/>
</dbReference>
<feature type="domain" description="S1 motif" evidence="9">
    <location>
        <begin position="660"/>
        <end position="741"/>
    </location>
</feature>
<comment type="caution">
    <text evidence="10">The sequence shown here is derived from an EMBL/GenBank/DDBJ whole genome shotgun (WGS) entry which is preliminary data.</text>
</comment>
<dbReference type="InterPro" id="IPR004476">
    <property type="entry name" value="RNase_II/RNase_R"/>
</dbReference>
<dbReference type="GO" id="GO:0006402">
    <property type="term" value="P:mRNA catabolic process"/>
    <property type="evidence" value="ECO:0007669"/>
    <property type="project" value="TreeGrafter"/>
</dbReference>
<dbReference type="RefSeq" id="WP_246172161.1">
    <property type="nucleotide sequence ID" value="NZ_VITN01000006.1"/>
</dbReference>
<comment type="catalytic activity">
    <reaction evidence="1 7">
        <text>Exonucleolytic cleavage in the 3'- to 5'-direction to yield nucleoside 5'-phosphates.</text>
        <dbReference type="EC" id="3.1.13.1"/>
    </reaction>
</comment>
<keyword evidence="2 7" id="KW-0963">Cytoplasm</keyword>
<dbReference type="Proteomes" id="UP000319859">
    <property type="component" value="Unassembled WGS sequence"/>
</dbReference>
<dbReference type="Pfam" id="PF17876">
    <property type="entry name" value="CSD2"/>
    <property type="match status" value="1"/>
</dbReference>
<evidence type="ECO:0000256" key="6">
    <source>
        <dbReference type="ARBA" id="ARBA00022884"/>
    </source>
</evidence>
<evidence type="ECO:0000259" key="9">
    <source>
        <dbReference type="PROSITE" id="PS50126"/>
    </source>
</evidence>
<feature type="region of interest" description="Disordered" evidence="8">
    <location>
        <begin position="750"/>
        <end position="787"/>
    </location>
</feature>
<dbReference type="GO" id="GO:0008859">
    <property type="term" value="F:exoribonuclease II activity"/>
    <property type="evidence" value="ECO:0007669"/>
    <property type="project" value="UniProtKB-UniRule"/>
</dbReference>
<evidence type="ECO:0000313" key="11">
    <source>
        <dbReference type="Proteomes" id="UP000319859"/>
    </source>
</evidence>
<evidence type="ECO:0000256" key="7">
    <source>
        <dbReference type="HAMAP-Rule" id="MF_01895"/>
    </source>
</evidence>
<feature type="region of interest" description="Disordered" evidence="8">
    <location>
        <begin position="1"/>
        <end position="25"/>
    </location>
</feature>
<dbReference type="Pfam" id="PF00575">
    <property type="entry name" value="S1"/>
    <property type="match status" value="1"/>
</dbReference>
<evidence type="ECO:0000256" key="3">
    <source>
        <dbReference type="ARBA" id="ARBA00022722"/>
    </source>
</evidence>